<gene>
    <name evidence="1" type="ORF">Dsin_018254</name>
</gene>
<accession>A0AAE0E1Q9</accession>
<keyword evidence="2" id="KW-1185">Reference proteome</keyword>
<dbReference type="EMBL" id="JANJYJ010000006">
    <property type="protein sequence ID" value="KAK3204208.1"/>
    <property type="molecule type" value="Genomic_DNA"/>
</dbReference>
<comment type="caution">
    <text evidence="1">The sequence shown here is derived from an EMBL/GenBank/DDBJ whole genome shotgun (WGS) entry which is preliminary data.</text>
</comment>
<evidence type="ECO:0000313" key="1">
    <source>
        <dbReference type="EMBL" id="KAK3204208.1"/>
    </source>
</evidence>
<evidence type="ECO:0000313" key="2">
    <source>
        <dbReference type="Proteomes" id="UP001281410"/>
    </source>
</evidence>
<dbReference type="AlphaFoldDB" id="A0AAE0E1Q9"/>
<proteinExistence type="predicted"/>
<protein>
    <submittedName>
        <fullName evidence="1">Uncharacterized protein</fullName>
    </submittedName>
</protein>
<reference evidence="1" key="1">
    <citation type="journal article" date="2023" name="Plant J.">
        <title>Genome sequences and population genomics provide insights into the demographic history, inbreeding, and mutation load of two 'living fossil' tree species of Dipteronia.</title>
        <authorList>
            <person name="Feng Y."/>
            <person name="Comes H.P."/>
            <person name="Chen J."/>
            <person name="Zhu S."/>
            <person name="Lu R."/>
            <person name="Zhang X."/>
            <person name="Li P."/>
            <person name="Qiu J."/>
            <person name="Olsen K.M."/>
            <person name="Qiu Y."/>
        </authorList>
    </citation>
    <scope>NUCLEOTIDE SEQUENCE</scope>
    <source>
        <strain evidence="1">NBL</strain>
    </source>
</reference>
<dbReference type="Proteomes" id="UP001281410">
    <property type="component" value="Unassembled WGS sequence"/>
</dbReference>
<name>A0AAE0E1Q9_9ROSI</name>
<sequence>MKPNKDSQLRLELENALVTKSGLGFQDSVDPGSGITYGEVVSDDKEIGEIKIRARRWELLAREGGHVRSDVEPSGLLGERDAACWADQEEYRGLVARNWNPSSGDMALEGVVSTINQCKKHLNRWNLGNRRNLRAEICKQQKKLQRATTSILLGSWSLIREIESNIDVLMEKEDAYGSSVLASSG</sequence>
<organism evidence="1 2">
    <name type="scientific">Dipteronia sinensis</name>
    <dbReference type="NCBI Taxonomy" id="43782"/>
    <lineage>
        <taxon>Eukaryota</taxon>
        <taxon>Viridiplantae</taxon>
        <taxon>Streptophyta</taxon>
        <taxon>Embryophyta</taxon>
        <taxon>Tracheophyta</taxon>
        <taxon>Spermatophyta</taxon>
        <taxon>Magnoliopsida</taxon>
        <taxon>eudicotyledons</taxon>
        <taxon>Gunneridae</taxon>
        <taxon>Pentapetalae</taxon>
        <taxon>rosids</taxon>
        <taxon>malvids</taxon>
        <taxon>Sapindales</taxon>
        <taxon>Sapindaceae</taxon>
        <taxon>Hippocastanoideae</taxon>
        <taxon>Acereae</taxon>
        <taxon>Dipteronia</taxon>
    </lineage>
</organism>